<dbReference type="Proteomes" id="UP000216052">
    <property type="component" value="Chromosome"/>
</dbReference>
<name>A0ABZ3JBX8_SPOA4</name>
<proteinExistence type="predicted"/>
<dbReference type="EMBL" id="CP155571">
    <property type="protein sequence ID" value="XFO75553.1"/>
    <property type="molecule type" value="Genomic_DNA"/>
</dbReference>
<keyword evidence="2" id="KW-1185">Reference proteome</keyword>
<accession>A0ABZ3JBX8</accession>
<reference evidence="1" key="1">
    <citation type="submission" date="2024-05" db="EMBL/GenBank/DDBJ databases">
        <title>Isolation and characterization of Sporomusa carbonis sp. nov., a carboxydotrophic hydrogenogen in the genus of Sporomusa isolated from a charcoal burning pile.</title>
        <authorList>
            <person name="Boeer T."/>
            <person name="Rosenbaum F."/>
            <person name="Eysell L."/>
            <person name="Mueller V."/>
            <person name="Daniel R."/>
            <person name="Poehlein A."/>
        </authorList>
    </citation>
    <scope>NUCLEOTIDE SEQUENCE [LARGE SCALE GENOMIC DNA]</scope>
    <source>
        <strain evidence="1">DSM 3132</strain>
    </source>
</reference>
<gene>
    <name evidence="1" type="ORF">SPACI_056750</name>
</gene>
<organism evidence="1 2">
    <name type="scientific">Sporomusa acidovorans (strain ATCC 49682 / DSM 3132 / Mol)</name>
    <dbReference type="NCBI Taxonomy" id="1123286"/>
    <lineage>
        <taxon>Bacteria</taxon>
        <taxon>Bacillati</taxon>
        <taxon>Bacillota</taxon>
        <taxon>Negativicutes</taxon>
        <taxon>Selenomonadales</taxon>
        <taxon>Sporomusaceae</taxon>
        <taxon>Sporomusa</taxon>
    </lineage>
</organism>
<protein>
    <submittedName>
        <fullName evidence="1">Uncharacterized protein</fullName>
    </submittedName>
</protein>
<evidence type="ECO:0000313" key="2">
    <source>
        <dbReference type="Proteomes" id="UP000216052"/>
    </source>
</evidence>
<sequence>MARCIEPGQTIVGIQLVFYIYQSDKYKHSLPNDTTIAMRRGLHMVFGK</sequence>
<evidence type="ECO:0000313" key="1">
    <source>
        <dbReference type="EMBL" id="XFO75553.1"/>
    </source>
</evidence>